<comment type="cofactor">
    <cofactor evidence="1">
        <name>heme</name>
        <dbReference type="ChEBI" id="CHEBI:30413"/>
    </cofactor>
</comment>
<dbReference type="Gene3D" id="1.20.990.10">
    <property type="entry name" value="NADPH-cytochrome p450 Reductase, Chain A, domain 3"/>
    <property type="match status" value="1"/>
</dbReference>
<organism evidence="8 9">
    <name type="scientific">Paecilomyces lecythidis</name>
    <dbReference type="NCBI Taxonomy" id="3004212"/>
    <lineage>
        <taxon>Eukaryota</taxon>
        <taxon>Fungi</taxon>
        <taxon>Dikarya</taxon>
        <taxon>Ascomycota</taxon>
        <taxon>Pezizomycotina</taxon>
        <taxon>Eurotiomycetes</taxon>
        <taxon>Eurotiomycetidae</taxon>
        <taxon>Eurotiales</taxon>
        <taxon>Thermoascaceae</taxon>
        <taxon>Paecilomyces</taxon>
    </lineage>
</organism>
<evidence type="ECO:0000256" key="6">
    <source>
        <dbReference type="RuleBase" id="RU000461"/>
    </source>
</evidence>
<comment type="caution">
    <text evidence="8">The sequence shown here is derived from an EMBL/GenBank/DDBJ whole genome shotgun (WGS) entry which is preliminary data.</text>
</comment>
<dbReference type="Pfam" id="PF00067">
    <property type="entry name" value="p450"/>
    <property type="match status" value="1"/>
</dbReference>
<dbReference type="InterPro" id="IPR050121">
    <property type="entry name" value="Cytochrome_P450_monoxygenase"/>
</dbReference>
<dbReference type="InterPro" id="IPR017938">
    <property type="entry name" value="Riboflavin_synthase-like_b-brl"/>
</dbReference>
<dbReference type="Pfam" id="PF00258">
    <property type="entry name" value="Flavodoxin_1"/>
    <property type="match status" value="1"/>
</dbReference>
<evidence type="ECO:0000256" key="3">
    <source>
        <dbReference type="ARBA" id="ARBA00022723"/>
    </source>
</evidence>
<name>A0ABR3XW57_9EURO</name>
<evidence type="ECO:0000256" key="2">
    <source>
        <dbReference type="ARBA" id="ARBA00022448"/>
    </source>
</evidence>
<evidence type="ECO:0000256" key="4">
    <source>
        <dbReference type="ARBA" id="ARBA00023002"/>
    </source>
</evidence>
<evidence type="ECO:0000256" key="5">
    <source>
        <dbReference type="ARBA" id="ARBA00023004"/>
    </source>
</evidence>
<keyword evidence="9" id="KW-1185">Reference proteome</keyword>
<dbReference type="Gene3D" id="2.40.30.10">
    <property type="entry name" value="Translation factors"/>
    <property type="match status" value="1"/>
</dbReference>
<dbReference type="InterPro" id="IPR036396">
    <property type="entry name" value="Cyt_P450_sf"/>
</dbReference>
<dbReference type="Gene3D" id="1.10.630.10">
    <property type="entry name" value="Cytochrome P450"/>
    <property type="match status" value="1"/>
</dbReference>
<keyword evidence="3 6" id="KW-0479">Metal-binding</keyword>
<protein>
    <recommendedName>
        <fullName evidence="7">Flavodoxin-like domain-containing protein</fullName>
    </recommendedName>
</protein>
<dbReference type="PRINTS" id="PR00385">
    <property type="entry name" value="P450"/>
</dbReference>
<dbReference type="SUPFAM" id="SSF63380">
    <property type="entry name" value="Riboflavin synthase domain-like"/>
    <property type="match status" value="1"/>
</dbReference>
<dbReference type="SUPFAM" id="SSF48264">
    <property type="entry name" value="Cytochrome P450"/>
    <property type="match status" value="1"/>
</dbReference>
<dbReference type="SUPFAM" id="SSF52218">
    <property type="entry name" value="Flavoproteins"/>
    <property type="match status" value="1"/>
</dbReference>
<dbReference type="InterPro" id="IPR008254">
    <property type="entry name" value="Flavodoxin/NO_synth"/>
</dbReference>
<dbReference type="EMBL" id="JAVDPF010000009">
    <property type="protein sequence ID" value="KAL1880239.1"/>
    <property type="molecule type" value="Genomic_DNA"/>
</dbReference>
<keyword evidence="2" id="KW-0813">Transport</keyword>
<evidence type="ECO:0000313" key="9">
    <source>
        <dbReference type="Proteomes" id="UP001583193"/>
    </source>
</evidence>
<dbReference type="PRINTS" id="PR00463">
    <property type="entry name" value="EP450I"/>
</dbReference>
<dbReference type="InterPro" id="IPR017972">
    <property type="entry name" value="Cyt_P450_CS"/>
</dbReference>
<dbReference type="PANTHER" id="PTHR24305">
    <property type="entry name" value="CYTOCHROME P450"/>
    <property type="match status" value="1"/>
</dbReference>
<dbReference type="InterPro" id="IPR001128">
    <property type="entry name" value="Cyt_P450"/>
</dbReference>
<dbReference type="InterPro" id="IPR029039">
    <property type="entry name" value="Flavoprotein-like_sf"/>
</dbReference>
<evidence type="ECO:0000259" key="7">
    <source>
        <dbReference type="PROSITE" id="PS50902"/>
    </source>
</evidence>
<dbReference type="PANTHER" id="PTHR24305:SF108">
    <property type="entry name" value="P450, PUTATIVE (EUROFUNG)-RELATED"/>
    <property type="match status" value="1"/>
</dbReference>
<evidence type="ECO:0000256" key="1">
    <source>
        <dbReference type="ARBA" id="ARBA00001971"/>
    </source>
</evidence>
<dbReference type="InterPro" id="IPR023173">
    <property type="entry name" value="NADPH_Cyt_P450_Rdtase_alpha"/>
</dbReference>
<keyword evidence="6" id="KW-0503">Monooxygenase</keyword>
<keyword evidence="6" id="KW-0349">Heme</keyword>
<dbReference type="Gene3D" id="3.40.50.360">
    <property type="match status" value="1"/>
</dbReference>
<evidence type="ECO:0000313" key="8">
    <source>
        <dbReference type="EMBL" id="KAL1880239.1"/>
    </source>
</evidence>
<feature type="domain" description="Flavodoxin-like" evidence="7">
    <location>
        <begin position="340"/>
        <end position="480"/>
    </location>
</feature>
<accession>A0ABR3XW57</accession>
<keyword evidence="4 6" id="KW-0560">Oxidoreductase</keyword>
<dbReference type="PROSITE" id="PS00086">
    <property type="entry name" value="CYTOCHROME_P450"/>
    <property type="match status" value="1"/>
</dbReference>
<reference evidence="8 9" key="1">
    <citation type="journal article" date="2024" name="IMA Fungus">
        <title>IMA Genome - F19 : A genome assembly and annotation guide to empower mycologists, including annotated draft genome sequences of Ceratocystis pirilliformis, Diaporthe australafricana, Fusarium ophioides, Paecilomyces lecythidis, and Sporothrix stenoceras.</title>
        <authorList>
            <person name="Aylward J."/>
            <person name="Wilson A.M."/>
            <person name="Visagie C.M."/>
            <person name="Spraker J."/>
            <person name="Barnes I."/>
            <person name="Buitendag C."/>
            <person name="Ceriani C."/>
            <person name="Del Mar Angel L."/>
            <person name="du Plessis D."/>
            <person name="Fuchs T."/>
            <person name="Gasser K."/>
            <person name="Kramer D."/>
            <person name="Li W."/>
            <person name="Munsamy K."/>
            <person name="Piso A."/>
            <person name="Price J.L."/>
            <person name="Sonnekus B."/>
            <person name="Thomas C."/>
            <person name="van der Nest A."/>
            <person name="van Dijk A."/>
            <person name="van Heerden A."/>
            <person name="van Vuuren N."/>
            <person name="Yilmaz N."/>
            <person name="Duong T.A."/>
            <person name="van der Merwe N.A."/>
            <person name="Wingfield M.J."/>
            <person name="Wingfield B.D."/>
        </authorList>
    </citation>
    <scope>NUCLEOTIDE SEQUENCE [LARGE SCALE GENOMIC DNA]</scope>
    <source>
        <strain evidence="8 9">CMW 18167</strain>
    </source>
</reference>
<dbReference type="Proteomes" id="UP001583193">
    <property type="component" value="Unassembled WGS sequence"/>
</dbReference>
<keyword evidence="5 6" id="KW-0408">Iron</keyword>
<sequence>MGARLNSLYSEEKPPFAQAMDRFMRESNYRAQRPAFATRLLWWYRRQYDYDIDFIRNFAKELVNARRNDPTDDQDILNALINGRDPKTGRQMAEDSVIDNMVTFLIAGHETTSGGIAFLLYHLVKCPEVWQKVQNEVGAVVGSGRITSKHLSKLHYITACVRESLRLWPTIPVIAFKPKDKQSPTIIGEDKFSLMPGQTIIALLPAIHRDPAVWGDDADEFRPERMVDEKLSALPRNAWKAFGNGARGCIGRPFAMTEMVLITALLAQNFDVGQDDPDYELDIDQIVTLRLREFFLRVKLKPGMDPMQLVNRLFNDEETKRTPGAEATTTPAVRNNLKPITILYGSNTGTCESLARHLFHCCPRYGFNPAMLPLDSALTKLPTDRPVIIIAASYEGQPAANAVRFISWLETINKPILCGVSFAVFGCGNRDWAMTFHRIPKLIDRLLCDAGASRLLEPGLVDVSSMVVQETFEDWSNKQLWPALQAKYTIPDPPSLHRNLRIEYANHLRRAFKEQEFIEASVVENKLMTAPGVKAKRHIELLLPPNAEYTVGNYLHILPLNPPVTVQKAMRYFHLAEGTYMKVTGGLSTVLPSDTEVSVEEVLSRYVELCQPATEKASIVI</sequence>
<comment type="similarity">
    <text evidence="6">Belongs to the cytochrome P450 family.</text>
</comment>
<dbReference type="PROSITE" id="PS50902">
    <property type="entry name" value="FLAVODOXIN_LIKE"/>
    <property type="match status" value="1"/>
</dbReference>
<dbReference type="InterPro" id="IPR002401">
    <property type="entry name" value="Cyt_P450_E_grp-I"/>
</dbReference>
<proteinExistence type="inferred from homology"/>
<gene>
    <name evidence="8" type="ORF">Plec18167_003642</name>
</gene>